<organism evidence="2">
    <name type="scientific">marine metagenome</name>
    <dbReference type="NCBI Taxonomy" id="408172"/>
    <lineage>
        <taxon>unclassified sequences</taxon>
        <taxon>metagenomes</taxon>
        <taxon>ecological metagenomes</taxon>
    </lineage>
</organism>
<evidence type="ECO:0000313" key="2">
    <source>
        <dbReference type="EMBL" id="SVA19588.1"/>
    </source>
</evidence>
<proteinExistence type="predicted"/>
<dbReference type="AlphaFoldDB" id="A0A381TVV8"/>
<sequence>MKYIILSILIFISKVISQSIENHFQTNLGDLYPDPMIAIKYQEDWQRDFYLKRIAQFKKKPIGFNKIVFLGNSITEGGDDWNKRFGVNNIVNRGISGDITEGILSRLDEIIYYKPTAIFLLIGINDIFDNHPDKKNINSSQVAIKIIQIARNIHKDCRNTKIFIQTILPVDIQKHMNYNDRSLSSYNSEMVNQIIAINRLIKGQNNFPVIDLHSAFVDERGLMNKAYTTDGVHLNDIGYKAWVKYVNKYVQ</sequence>
<accession>A0A381TVV8</accession>
<gene>
    <name evidence="2" type="ORF">METZ01_LOCUS72442</name>
</gene>
<feature type="domain" description="SGNH hydrolase-type esterase" evidence="1">
    <location>
        <begin position="69"/>
        <end position="241"/>
    </location>
</feature>
<dbReference type="PANTHER" id="PTHR30383:SF5">
    <property type="entry name" value="SGNH HYDROLASE-TYPE ESTERASE DOMAIN-CONTAINING PROTEIN"/>
    <property type="match status" value="1"/>
</dbReference>
<dbReference type="InterPro" id="IPR013830">
    <property type="entry name" value="SGNH_hydro"/>
</dbReference>
<protein>
    <recommendedName>
        <fullName evidence="1">SGNH hydrolase-type esterase domain-containing protein</fullName>
    </recommendedName>
</protein>
<dbReference type="PANTHER" id="PTHR30383">
    <property type="entry name" value="THIOESTERASE 1/PROTEASE 1/LYSOPHOSPHOLIPASE L1"/>
    <property type="match status" value="1"/>
</dbReference>
<name>A0A381TVV8_9ZZZZ</name>
<dbReference type="SUPFAM" id="SSF52266">
    <property type="entry name" value="SGNH hydrolase"/>
    <property type="match status" value="1"/>
</dbReference>
<dbReference type="Pfam" id="PF13472">
    <property type="entry name" value="Lipase_GDSL_2"/>
    <property type="match status" value="1"/>
</dbReference>
<dbReference type="InterPro" id="IPR051532">
    <property type="entry name" value="Ester_Hydrolysis_Enzymes"/>
</dbReference>
<reference evidence="2" key="1">
    <citation type="submission" date="2018-05" db="EMBL/GenBank/DDBJ databases">
        <authorList>
            <person name="Lanie J.A."/>
            <person name="Ng W.-L."/>
            <person name="Kazmierczak K.M."/>
            <person name="Andrzejewski T.M."/>
            <person name="Davidsen T.M."/>
            <person name="Wayne K.J."/>
            <person name="Tettelin H."/>
            <person name="Glass J.I."/>
            <person name="Rusch D."/>
            <person name="Podicherti R."/>
            <person name="Tsui H.-C.T."/>
            <person name="Winkler M.E."/>
        </authorList>
    </citation>
    <scope>NUCLEOTIDE SEQUENCE</scope>
</reference>
<dbReference type="GO" id="GO:0004622">
    <property type="term" value="F:phosphatidylcholine lysophospholipase activity"/>
    <property type="evidence" value="ECO:0007669"/>
    <property type="project" value="TreeGrafter"/>
</dbReference>
<dbReference type="InterPro" id="IPR036514">
    <property type="entry name" value="SGNH_hydro_sf"/>
</dbReference>
<dbReference type="Gene3D" id="3.40.50.1110">
    <property type="entry name" value="SGNH hydrolase"/>
    <property type="match status" value="1"/>
</dbReference>
<dbReference type="EMBL" id="UINC01005174">
    <property type="protein sequence ID" value="SVA19588.1"/>
    <property type="molecule type" value="Genomic_DNA"/>
</dbReference>
<evidence type="ECO:0000259" key="1">
    <source>
        <dbReference type="Pfam" id="PF13472"/>
    </source>
</evidence>